<sequence length="130" mass="13603">MKRTYALAATLAAGLMFTTVPASAAAHRADERAVFTLSQLSGPRVGKLFVGYAVVAVKDLGNTEKVKRATKAVSVRLPFSKGFRVKPDACAIVAVAEGRKGARLRLNVVVGGAVQSSERGKAPNGVYCNV</sequence>
<keyword evidence="1" id="KW-0732">Signal</keyword>
<reference evidence="2" key="1">
    <citation type="journal article" date="2014" name="Int. J. Syst. Evol. Microbiol.">
        <title>Complete genome sequence of Corynebacterium casei LMG S-19264T (=DSM 44701T), isolated from a smear-ripened cheese.</title>
        <authorList>
            <consortium name="US DOE Joint Genome Institute (JGI-PGF)"/>
            <person name="Walter F."/>
            <person name="Albersmeier A."/>
            <person name="Kalinowski J."/>
            <person name="Ruckert C."/>
        </authorList>
    </citation>
    <scope>NUCLEOTIDE SEQUENCE</scope>
    <source>
        <strain evidence="2">VKM Ac-2007</strain>
    </source>
</reference>
<organism evidence="2 3">
    <name type="scientific">Streptosporangium carneum</name>
    <dbReference type="NCBI Taxonomy" id="47481"/>
    <lineage>
        <taxon>Bacteria</taxon>
        <taxon>Bacillati</taxon>
        <taxon>Actinomycetota</taxon>
        <taxon>Actinomycetes</taxon>
        <taxon>Streptosporangiales</taxon>
        <taxon>Streptosporangiaceae</taxon>
        <taxon>Streptosporangium</taxon>
    </lineage>
</organism>
<feature type="signal peptide" evidence="1">
    <location>
        <begin position="1"/>
        <end position="24"/>
    </location>
</feature>
<feature type="chain" id="PRO_5040828791" evidence="1">
    <location>
        <begin position="25"/>
        <end position="130"/>
    </location>
</feature>
<proteinExistence type="predicted"/>
<dbReference type="AlphaFoldDB" id="A0A9W6I724"/>
<evidence type="ECO:0000256" key="1">
    <source>
        <dbReference type="SAM" id="SignalP"/>
    </source>
</evidence>
<protein>
    <submittedName>
        <fullName evidence="2">Uncharacterized protein</fullName>
    </submittedName>
</protein>
<reference evidence="2" key="2">
    <citation type="submission" date="2023-01" db="EMBL/GenBank/DDBJ databases">
        <authorList>
            <person name="Sun Q."/>
            <person name="Evtushenko L."/>
        </authorList>
    </citation>
    <scope>NUCLEOTIDE SEQUENCE</scope>
    <source>
        <strain evidence="2">VKM Ac-2007</strain>
    </source>
</reference>
<gene>
    <name evidence="2" type="ORF">GCM10017600_55480</name>
</gene>
<dbReference type="RefSeq" id="WP_271220477.1">
    <property type="nucleotide sequence ID" value="NZ_BAAAVD010000001.1"/>
</dbReference>
<keyword evidence="3" id="KW-1185">Reference proteome</keyword>
<dbReference type="Proteomes" id="UP001143474">
    <property type="component" value="Unassembled WGS sequence"/>
</dbReference>
<evidence type="ECO:0000313" key="3">
    <source>
        <dbReference type="Proteomes" id="UP001143474"/>
    </source>
</evidence>
<accession>A0A9W6I724</accession>
<dbReference type="EMBL" id="BSEV01000014">
    <property type="protein sequence ID" value="GLK12140.1"/>
    <property type="molecule type" value="Genomic_DNA"/>
</dbReference>
<name>A0A9W6I724_9ACTN</name>
<evidence type="ECO:0000313" key="2">
    <source>
        <dbReference type="EMBL" id="GLK12140.1"/>
    </source>
</evidence>
<comment type="caution">
    <text evidence="2">The sequence shown here is derived from an EMBL/GenBank/DDBJ whole genome shotgun (WGS) entry which is preliminary data.</text>
</comment>